<gene>
    <name evidence="6" type="ORF">IG193_03440</name>
</gene>
<keyword evidence="7" id="KW-1185">Reference proteome</keyword>
<dbReference type="Proteomes" id="UP000594121">
    <property type="component" value="Chromosome"/>
</dbReference>
<evidence type="ECO:0000313" key="6">
    <source>
        <dbReference type="EMBL" id="QOJ79526.1"/>
    </source>
</evidence>
<dbReference type="GO" id="GO:0016773">
    <property type="term" value="F:phosphotransferase activity, alcohol group as acceptor"/>
    <property type="evidence" value="ECO:0007669"/>
    <property type="project" value="InterPro"/>
</dbReference>
<dbReference type="InterPro" id="IPR018485">
    <property type="entry name" value="FGGY_C"/>
</dbReference>
<dbReference type="PANTHER" id="PTHR43095:SF2">
    <property type="entry name" value="GLUCONOKINASE"/>
    <property type="match status" value="1"/>
</dbReference>
<dbReference type="GO" id="GO:0005975">
    <property type="term" value="P:carbohydrate metabolic process"/>
    <property type="evidence" value="ECO:0007669"/>
    <property type="project" value="InterPro"/>
</dbReference>
<organism evidence="6 7">
    <name type="scientific">Infirmifilum lucidum</name>
    <dbReference type="NCBI Taxonomy" id="2776706"/>
    <lineage>
        <taxon>Archaea</taxon>
        <taxon>Thermoproteota</taxon>
        <taxon>Thermoprotei</taxon>
        <taxon>Thermofilales</taxon>
        <taxon>Thermofilaceae</taxon>
        <taxon>Infirmifilum</taxon>
    </lineage>
</organism>
<dbReference type="InterPro" id="IPR000577">
    <property type="entry name" value="Carb_kinase_FGGY"/>
</dbReference>
<dbReference type="SUPFAM" id="SSF53067">
    <property type="entry name" value="Actin-like ATPase domain"/>
    <property type="match status" value="2"/>
</dbReference>
<dbReference type="EMBL" id="CP062310">
    <property type="protein sequence ID" value="QOJ79526.1"/>
    <property type="molecule type" value="Genomic_DNA"/>
</dbReference>
<proteinExistence type="inferred from homology"/>
<dbReference type="InterPro" id="IPR018484">
    <property type="entry name" value="FGGY_N"/>
</dbReference>
<sequence>MDEEFILAVDIGTTTVKSAIFNTDGRILALEGQEYPTYYPRPGWAEQDPEDWWNTTVQVVRSVLRKSRAEPGQILGICISSQRETMAFLDSEGRSLGRVPIWMDRRSTPQAEGIKEKIGLQEIYRRTGLVADATFTATKLLWFKENQPELLKRARVGLQPKDYVIFKLTNRAVTDHSVASRTMLFNINTRSWDYELISELGLEDYAGILPESLPSWEVAGEVTPEASSTTGLKAGTPVLAGTGDRTAEILGAGILSSERVEESTGTGSTTATLLSEPLLDPKMRFSVGVGPIPNTWALEAGMSTAGAILRWFRDQLAESVNLLASSTKRRAYEYLDMEAEYVPPGSNGLIVLPFFSGARSPRWNPYARGVVFGLTVFHTRAHIFRALMEGVAYEIRKILEVIGEVGIRPSELVLIGGGAKSPTWARIKANVTGVEVVLPGLLDAALGGDAVLVAVSSGAVSEYSEAVKVFFRERARIKPEKRLVEVYNRYYSLYERLAETLNEYFKEVSQISDVPTTAPAWDIDRLVHLLFKLES</sequence>
<dbReference type="Pfam" id="PF02782">
    <property type="entry name" value="FGGY_C"/>
    <property type="match status" value="1"/>
</dbReference>
<dbReference type="KEGG" id="thel:IG193_03440"/>
<dbReference type="AlphaFoldDB" id="A0A7L9FKY1"/>
<dbReference type="RefSeq" id="WP_192819498.1">
    <property type="nucleotide sequence ID" value="NZ_CP062310.1"/>
</dbReference>
<name>A0A7L9FKY1_9CREN</name>
<comment type="similarity">
    <text evidence="3">Belongs to the FGGY kinase family.</text>
</comment>
<evidence type="ECO:0000256" key="3">
    <source>
        <dbReference type="RuleBase" id="RU003733"/>
    </source>
</evidence>
<dbReference type="CDD" id="cd07808">
    <property type="entry name" value="ASKHA_NBD_FGGY_EcXK-like"/>
    <property type="match status" value="1"/>
</dbReference>
<dbReference type="InterPro" id="IPR043129">
    <property type="entry name" value="ATPase_NBD"/>
</dbReference>
<dbReference type="Pfam" id="PF00370">
    <property type="entry name" value="FGGY_N"/>
    <property type="match status" value="1"/>
</dbReference>
<dbReference type="GeneID" id="59148918"/>
<dbReference type="InterPro" id="IPR018483">
    <property type="entry name" value="Carb_kinase_FGGY_CS"/>
</dbReference>
<accession>A0A7L9FKY1</accession>
<dbReference type="PROSITE" id="PS00445">
    <property type="entry name" value="FGGY_KINASES_2"/>
    <property type="match status" value="1"/>
</dbReference>
<dbReference type="InParanoid" id="A0A7L9FKY1"/>
<evidence type="ECO:0000256" key="2">
    <source>
        <dbReference type="ARBA" id="ARBA00022777"/>
    </source>
</evidence>
<protein>
    <submittedName>
        <fullName evidence="6">FGGY-family carbohydrate kinase</fullName>
    </submittedName>
</protein>
<dbReference type="PANTHER" id="PTHR43095">
    <property type="entry name" value="SUGAR KINASE"/>
    <property type="match status" value="1"/>
</dbReference>
<evidence type="ECO:0000256" key="1">
    <source>
        <dbReference type="ARBA" id="ARBA00022679"/>
    </source>
</evidence>
<dbReference type="GO" id="GO:0016301">
    <property type="term" value="F:kinase activity"/>
    <property type="evidence" value="ECO:0007669"/>
    <property type="project" value="UniProtKB-KW"/>
</dbReference>
<evidence type="ECO:0000259" key="4">
    <source>
        <dbReference type="Pfam" id="PF00370"/>
    </source>
</evidence>
<dbReference type="InterPro" id="IPR050406">
    <property type="entry name" value="FGGY_Carb_Kinase"/>
</dbReference>
<reference evidence="6 7" key="1">
    <citation type="submission" date="2020-10" db="EMBL/GenBank/DDBJ databases">
        <title>Thermofilum lucidum 3507LT sp. nov. a novel member of Thermofilaceae family isolated from Chile hot spring, and proposal of description order Thermofilales.</title>
        <authorList>
            <person name="Zayulina K.S."/>
            <person name="Elcheninov A.G."/>
            <person name="Toshchakov S.V."/>
            <person name="Kublanov I.V."/>
        </authorList>
    </citation>
    <scope>NUCLEOTIDE SEQUENCE [LARGE SCALE GENOMIC DNA]</scope>
    <source>
        <strain evidence="6 7">3507LT</strain>
    </source>
</reference>
<evidence type="ECO:0000259" key="5">
    <source>
        <dbReference type="Pfam" id="PF02782"/>
    </source>
</evidence>
<keyword evidence="1 3" id="KW-0808">Transferase</keyword>
<dbReference type="PIRSF" id="PIRSF000538">
    <property type="entry name" value="GlpK"/>
    <property type="match status" value="1"/>
</dbReference>
<feature type="domain" description="Carbohydrate kinase FGGY N-terminal" evidence="4">
    <location>
        <begin position="6"/>
        <end position="251"/>
    </location>
</feature>
<dbReference type="Gene3D" id="3.30.420.40">
    <property type="match status" value="2"/>
</dbReference>
<evidence type="ECO:0000313" key="7">
    <source>
        <dbReference type="Proteomes" id="UP000594121"/>
    </source>
</evidence>
<keyword evidence="2 3" id="KW-0418">Kinase</keyword>
<feature type="domain" description="Carbohydrate kinase FGGY C-terminal" evidence="5">
    <location>
        <begin position="263"/>
        <end position="456"/>
    </location>
</feature>